<proteinExistence type="predicted"/>
<dbReference type="OrthoDB" id="6159421at2759"/>
<comment type="caution">
    <text evidence="1">The sequence shown here is derived from an EMBL/GenBank/DDBJ whole genome shotgun (WGS) entry which is preliminary data.</text>
</comment>
<reference evidence="1 2" key="1">
    <citation type="journal article" date="2020" name="Cell">
        <title>Large-Scale Comparative Analyses of Tick Genomes Elucidate Their Genetic Diversity and Vector Capacities.</title>
        <authorList>
            <consortium name="Tick Genome and Microbiome Consortium (TIGMIC)"/>
            <person name="Jia N."/>
            <person name="Wang J."/>
            <person name="Shi W."/>
            <person name="Du L."/>
            <person name="Sun Y."/>
            <person name="Zhan W."/>
            <person name="Jiang J.F."/>
            <person name="Wang Q."/>
            <person name="Zhang B."/>
            <person name="Ji P."/>
            <person name="Bell-Sakyi L."/>
            <person name="Cui X.M."/>
            <person name="Yuan T.T."/>
            <person name="Jiang B.G."/>
            <person name="Yang W.F."/>
            <person name="Lam T.T."/>
            <person name="Chang Q.C."/>
            <person name="Ding S.J."/>
            <person name="Wang X.J."/>
            <person name="Zhu J.G."/>
            <person name="Ruan X.D."/>
            <person name="Zhao L."/>
            <person name="Wei J.T."/>
            <person name="Ye R.Z."/>
            <person name="Que T.C."/>
            <person name="Du C.H."/>
            <person name="Zhou Y.H."/>
            <person name="Cheng J.X."/>
            <person name="Dai P.F."/>
            <person name="Guo W.B."/>
            <person name="Han X.H."/>
            <person name="Huang E.J."/>
            <person name="Li L.F."/>
            <person name="Wei W."/>
            <person name="Gao Y.C."/>
            <person name="Liu J.Z."/>
            <person name="Shao H.Z."/>
            <person name="Wang X."/>
            <person name="Wang C.C."/>
            <person name="Yang T.C."/>
            <person name="Huo Q.B."/>
            <person name="Li W."/>
            <person name="Chen H.Y."/>
            <person name="Chen S.E."/>
            <person name="Zhou L.G."/>
            <person name="Ni X.B."/>
            <person name="Tian J.H."/>
            <person name="Sheng Y."/>
            <person name="Liu T."/>
            <person name="Pan Y.S."/>
            <person name="Xia L.Y."/>
            <person name="Li J."/>
            <person name="Zhao F."/>
            <person name="Cao W.C."/>
        </authorList>
    </citation>
    <scope>NUCLEOTIDE SEQUENCE [LARGE SCALE GENOMIC DNA]</scope>
    <source>
        <strain evidence="1">HaeL-2018</strain>
    </source>
</reference>
<dbReference type="VEuPathDB" id="VectorBase:HLOH_063100"/>
<protein>
    <submittedName>
        <fullName evidence="1">Uncharacterized protein</fullName>
    </submittedName>
</protein>
<dbReference type="AlphaFoldDB" id="A0A9J6FRE0"/>
<dbReference type="EMBL" id="JABSTR010000003">
    <property type="protein sequence ID" value="KAH9365677.1"/>
    <property type="molecule type" value="Genomic_DNA"/>
</dbReference>
<accession>A0A9J6FRE0</accession>
<evidence type="ECO:0000313" key="2">
    <source>
        <dbReference type="Proteomes" id="UP000821853"/>
    </source>
</evidence>
<organism evidence="1 2">
    <name type="scientific">Haemaphysalis longicornis</name>
    <name type="common">Bush tick</name>
    <dbReference type="NCBI Taxonomy" id="44386"/>
    <lineage>
        <taxon>Eukaryota</taxon>
        <taxon>Metazoa</taxon>
        <taxon>Ecdysozoa</taxon>
        <taxon>Arthropoda</taxon>
        <taxon>Chelicerata</taxon>
        <taxon>Arachnida</taxon>
        <taxon>Acari</taxon>
        <taxon>Parasitiformes</taxon>
        <taxon>Ixodida</taxon>
        <taxon>Ixodoidea</taxon>
        <taxon>Ixodidae</taxon>
        <taxon>Haemaphysalinae</taxon>
        <taxon>Haemaphysalis</taxon>
    </lineage>
</organism>
<gene>
    <name evidence="1" type="ORF">HPB48_003079</name>
</gene>
<dbReference type="Proteomes" id="UP000821853">
    <property type="component" value="Unassembled WGS sequence"/>
</dbReference>
<sequence length="82" mass="9316">MMNLKRQLMNTTQYTFFGSKAKQALQDIRGCDKIKMEFLNMYDRALTFLDKCFDFENSPLKKLAELELCKGAPVISAVAKGG</sequence>
<evidence type="ECO:0000313" key="1">
    <source>
        <dbReference type="EMBL" id="KAH9365677.1"/>
    </source>
</evidence>
<keyword evidence="2" id="KW-1185">Reference proteome</keyword>
<name>A0A9J6FRE0_HAELO</name>